<keyword evidence="5 7" id="KW-0472">Membrane</keyword>
<feature type="transmembrane region" description="Helical" evidence="7">
    <location>
        <begin position="1694"/>
        <end position="1713"/>
    </location>
</feature>
<feature type="transmembrane region" description="Helical" evidence="7">
    <location>
        <begin position="415"/>
        <end position="434"/>
    </location>
</feature>
<feature type="transmembrane region" description="Helical" evidence="7">
    <location>
        <begin position="2025"/>
        <end position="2045"/>
    </location>
</feature>
<evidence type="ECO:0000313" key="8">
    <source>
        <dbReference type="EnsemblMetazoa" id="PPA20946.1"/>
    </source>
</evidence>
<keyword evidence="9" id="KW-1185">Reference proteome</keyword>
<feature type="transmembrane region" description="Helical" evidence="7">
    <location>
        <begin position="1108"/>
        <end position="1128"/>
    </location>
</feature>
<evidence type="ECO:0000256" key="2">
    <source>
        <dbReference type="ARBA" id="ARBA00022448"/>
    </source>
</evidence>
<evidence type="ECO:0000256" key="1">
    <source>
        <dbReference type="ARBA" id="ARBA00004141"/>
    </source>
</evidence>
<feature type="transmembrane region" description="Helical" evidence="7">
    <location>
        <begin position="1908"/>
        <end position="1926"/>
    </location>
</feature>
<feature type="transmembrane region" description="Helical" evidence="7">
    <location>
        <begin position="2057"/>
        <end position="2077"/>
    </location>
</feature>
<organism evidence="8 9">
    <name type="scientific">Pristionchus pacificus</name>
    <name type="common">Parasitic nematode worm</name>
    <dbReference type="NCBI Taxonomy" id="54126"/>
    <lineage>
        <taxon>Eukaryota</taxon>
        <taxon>Metazoa</taxon>
        <taxon>Ecdysozoa</taxon>
        <taxon>Nematoda</taxon>
        <taxon>Chromadorea</taxon>
        <taxon>Rhabditida</taxon>
        <taxon>Rhabditina</taxon>
        <taxon>Diplogasteromorpha</taxon>
        <taxon>Diplogasteroidea</taxon>
        <taxon>Neodiplogasteridae</taxon>
        <taxon>Pristionchus</taxon>
    </lineage>
</organism>
<feature type="transmembrane region" description="Helical" evidence="7">
    <location>
        <begin position="946"/>
        <end position="968"/>
    </location>
</feature>
<evidence type="ECO:0000256" key="4">
    <source>
        <dbReference type="ARBA" id="ARBA00022989"/>
    </source>
</evidence>
<feature type="transmembrane region" description="Helical" evidence="7">
    <location>
        <begin position="2128"/>
        <end position="2153"/>
    </location>
</feature>
<feature type="transmembrane region" description="Helical" evidence="7">
    <location>
        <begin position="222"/>
        <end position="242"/>
    </location>
</feature>
<feature type="transmembrane region" description="Helical" evidence="7">
    <location>
        <begin position="2392"/>
        <end position="2410"/>
    </location>
</feature>
<feature type="transmembrane region" description="Helical" evidence="7">
    <location>
        <begin position="1082"/>
        <end position="1102"/>
    </location>
</feature>
<dbReference type="PANTHER" id="PTHR43243">
    <property type="entry name" value="INNER MEMBRANE TRANSPORTER YGJI-RELATED"/>
    <property type="match status" value="1"/>
</dbReference>
<feature type="transmembrane region" description="Helical" evidence="7">
    <location>
        <begin position="503"/>
        <end position="520"/>
    </location>
</feature>
<feature type="transmembrane region" description="Helical" evidence="7">
    <location>
        <begin position="998"/>
        <end position="1017"/>
    </location>
</feature>
<dbReference type="Proteomes" id="UP000005239">
    <property type="component" value="Unassembled WGS sequence"/>
</dbReference>
<feature type="transmembrane region" description="Helical" evidence="7">
    <location>
        <begin position="70"/>
        <end position="88"/>
    </location>
</feature>
<dbReference type="GO" id="GO:0005886">
    <property type="term" value="C:plasma membrane"/>
    <property type="evidence" value="ECO:0000318"/>
    <property type="project" value="GO_Central"/>
</dbReference>
<feature type="compositionally biased region" description="Low complexity" evidence="6">
    <location>
        <begin position="1809"/>
        <end position="1831"/>
    </location>
</feature>
<dbReference type="PANTHER" id="PTHR43243:SF4">
    <property type="entry name" value="CATIONIC AMINO ACID TRANSPORTER 4"/>
    <property type="match status" value="1"/>
</dbReference>
<feature type="transmembrane region" description="Helical" evidence="7">
    <location>
        <begin position="1719"/>
        <end position="1739"/>
    </location>
</feature>
<dbReference type="GO" id="GO:0006865">
    <property type="term" value="P:amino acid transport"/>
    <property type="evidence" value="ECO:0000318"/>
    <property type="project" value="GO_Central"/>
</dbReference>
<feature type="transmembrane region" description="Helical" evidence="7">
    <location>
        <begin position="902"/>
        <end position="926"/>
    </location>
</feature>
<dbReference type="InterPro" id="IPR002293">
    <property type="entry name" value="AA/rel_permease1"/>
</dbReference>
<feature type="transmembrane region" description="Helical" evidence="7">
    <location>
        <begin position="1166"/>
        <end position="1186"/>
    </location>
</feature>
<accession>A0A2A6B8N5</accession>
<feature type="transmembrane region" description="Helical" evidence="7">
    <location>
        <begin position="1636"/>
        <end position="1659"/>
    </location>
</feature>
<comment type="subcellular location">
    <subcellularLocation>
        <location evidence="1">Membrane</location>
        <topology evidence="1">Multi-pass membrane protein</topology>
    </subcellularLocation>
</comment>
<reference evidence="8" key="2">
    <citation type="submission" date="2022-06" db="UniProtKB">
        <authorList>
            <consortium name="EnsemblMetazoa"/>
        </authorList>
    </citation>
    <scope>IDENTIFICATION</scope>
    <source>
        <strain evidence="8">PS312</strain>
    </source>
</reference>
<feature type="transmembrane region" description="Helical" evidence="7">
    <location>
        <begin position="100"/>
        <end position="121"/>
    </location>
</feature>
<feature type="transmembrane region" description="Helical" evidence="7">
    <location>
        <begin position="830"/>
        <end position="850"/>
    </location>
</feature>
<gene>
    <name evidence="8" type="primary">WBGene00110500</name>
</gene>
<name>A0A2A6B8N5_PRIPA</name>
<feature type="transmembrane region" description="Helical" evidence="7">
    <location>
        <begin position="1267"/>
        <end position="1285"/>
    </location>
</feature>
<evidence type="ECO:0000313" key="9">
    <source>
        <dbReference type="Proteomes" id="UP000005239"/>
    </source>
</evidence>
<feature type="transmembrane region" description="Helical" evidence="7">
    <location>
        <begin position="1297"/>
        <end position="1318"/>
    </location>
</feature>
<feature type="transmembrane region" description="Helical" evidence="7">
    <location>
        <begin position="1023"/>
        <end position="1042"/>
    </location>
</feature>
<feature type="transmembrane region" description="Helical" evidence="7">
    <location>
        <begin position="338"/>
        <end position="360"/>
    </location>
</feature>
<evidence type="ECO:0000256" key="6">
    <source>
        <dbReference type="SAM" id="MobiDB-lite"/>
    </source>
</evidence>
<feature type="transmembrane region" description="Helical" evidence="7">
    <location>
        <begin position="2307"/>
        <end position="2330"/>
    </location>
</feature>
<feature type="transmembrane region" description="Helical" evidence="7">
    <location>
        <begin position="2089"/>
        <end position="2107"/>
    </location>
</feature>
<dbReference type="Pfam" id="PF13906">
    <property type="entry name" value="AA_permease_C"/>
    <property type="match status" value="4"/>
</dbReference>
<feature type="transmembrane region" description="Helical" evidence="7">
    <location>
        <begin position="1938"/>
        <end position="1959"/>
    </location>
</feature>
<feature type="transmembrane region" description="Helical" evidence="7">
    <location>
        <begin position="532"/>
        <end position="551"/>
    </location>
</feature>
<feature type="transmembrane region" description="Helical" evidence="7">
    <location>
        <begin position="1140"/>
        <end position="1160"/>
    </location>
</feature>
<accession>A0A8R1UF65</accession>
<feature type="transmembrane region" description="Helical" evidence="7">
    <location>
        <begin position="2336"/>
        <end position="2355"/>
    </location>
</feature>
<feature type="transmembrane region" description="Helical" evidence="7">
    <location>
        <begin position="1492"/>
        <end position="1516"/>
    </location>
</feature>
<feature type="transmembrane region" description="Helical" evidence="7">
    <location>
        <begin position="2173"/>
        <end position="2195"/>
    </location>
</feature>
<sequence length="2478" mass="270680">MTNRVGTALRSLGSRLTRTKHIPKGDLTTNLKRCLNTFDITMIGVGHMIGAGIFVTTGEVMRNLAGPSTTLSYIISGLAALLSALCYAEFGARYPKAGSAYTYAYVGCGEIWAFIIGWNIVLEHVLSAAAVGRTFAGYLDDLVNLSVRNWTIEHARPWPWNTVPLPDTSFNGTHEICVGEEASMVAGSLIGIYPDFISVAIILFSALFVGIGSKAASNFNSVFSLANLLVIVFVVGYGITFANFANWNNFFPCGVNGVLAGASKCFFAYVGFDGLATAGEEAKNPTKMIPRATYYSMAIVTVCYVLMSGTLSLMVPYYELPATSVYSAVFNQLGAASWISYVIAIGALLGILTSLVGALFSLPRSVYAMAEDGLIFGWWARVNPWTKTPLNATITFTILAAIIAMTFDLDALVDFLSIGTILAYTIVAAALIMLRYRPHPDEGNPDVMDQGGQIRPGIPILSDRLAKMKPGSSILYTLIVMIAAFTGIGVLISTSYFNKPLGMGLTAICIIVAVCCVLFIEAHQQNRMDLDYKVFLVPYLPSVSLLINILMMTQLTLMTWIRLIVWMALGLAIYLIYGMSHSKEEVNWRARRRLQAETTGKSNYRENYWCVMDISMADTSPRQYKGDLTTNLRRCLNTFDITMIGVGHMIGAGIFVTTGLYRFSLSEVMRNLAGPSTTLSYIISGLAALLSALCYAEFGARYPKAGSAYTYAYVGCGEIWAFIIGWNIVLEHCLTAAAVGRTFAGYVDDLFNYAIRDWTLENARPWPWNTIELHHLTSNDTQQICVEDGAQMGQRSIVASYPDFVAVLIMVFSALFVGVGSKAAANFNSIFSLANLVVIVFVVGYGITFADFSNWNNFFPCGVNGVLSGASKCFFAYVGFDGLATAGEEAKNPTKIIPRATYYSMAIVTVCYVLMSATLSLMMPYYDLPHNSIFSAVFIKLGAPGWIPLVIAIGAMMAILTSLVGSLFSLPRAVYAMAEDGLIFGWWARVNSWTKTPLNATITFTILASLIAMAFDVDALVDFLSIGTILAYTIVAAALIILRYRPNPVEENSTVMDQGGQIRPNIPILSERLAFMKPGHSILYSLLVMIVAFTGIGVLISTSFFTTAFGMILMVLFIAISLGTVLFIDAHQQNSMDLDYKVVFLVPYLPCASLLINILMMTQLTFMTWIRLIVWMAIGLAIYLIYGMSHSKEEIDWSAKRKLQAENKLEGIRAWTSASNSGDLSTNLRRCLNTFDVTMIGVGHMIGAGIFVTTGEVMRNLAGPSTTISYIISGLAALLSALCYAEFGARYPKAGSAYTYAYVGCGEIWAFIIGWNIVLEHCLCASAVARTFAGYVDDLFNYAIRDWTLEKARPWPWNTISLHHLTSNVTQEICVDDGTAMLGQRSIVASYPDFVAVLIMVFSALFVGLGSKAAANFNSIFSLANLVVIVFVVGYGITFADFGNWNNFFPCGVNGVLSGASKCFFAYVGFDGLATAGEEAKNPTKVIPHATYFSMAIVSTAYVLMSGTLSLMMPYYDVGSLFCLPRAVYAMAEDGLIFGWWARVNSWTKTPLNATITFTILAAIIAMAFDVDALVDFLSIGTILAYTIVAAALIILRYRPHPVEENSSMMDQGGQIRPNIPFLSERLADMNPGHSILYSLLVMIIAFTGIGTLISTSYYTTASGMILMIIFIVISIASVLFIDAHQQNSMPLDYKVFLVPYLPSASLFINILMMTQLTFMTWIRLVVWMALGLAIYLIYGMTHSKEEPEWNAKRLQSENSLEGIRTCEFRIFKAGTREGTRVRDTRLAIPSPPSSPHSRPLDGSCAVDTVVSRPSIPPSSIRPSVMSSTRSTNSADVEPQPAPPAQGGSFCRRLNRRKFIPKGDLNTKLRRCLNTFDITLLGVGHMCGAGIFVTTGEVMRNWAGPSTILSYLISGVAALLSALCYAEFGSRYPKAGSAYTYAYVGCGEIWAFIIGWNIVLEHVLSAAAVGRTFSAYFGDLTENFADKFSIKYARVWPWSTVSAPNVTEEIGGICADSEMAERSLIGYFPDFASVAIIIISSFFVGIGSKTMSRMNNLFQIANLLVILGVVGYGSTFANFDNWKDFFPCGVNGVLAGASKCFFAYVGFDGLATAGEEAKNPSKQIPRATYYSMAIVTTAYVAMAGVLSLMLPYYKLTTASVYSEAFKLVGAPRWFSIVLGVGALFGIMTSALGSLFSLPRAVYAMAEDGLIFGWWGRVNAWTKTPLNATITFTFLSMVVAMTFDLDALVDFLSVGTLLAYSIVAAALLILRYRPQPIHSGEEEMDHGGQIRDDIPILSSLFSSCRHSVLVAMLIMTVLFAGIGISINQTFYLKKTGMILTGGAGVLSILCMIFINLHHQNNLQLEFKVFLVPYVPSISLFVNIIMLTQLTLMTWIRLAGWMTLGMIIYLLYGMRHSKEELRYKQEQGEKHGVLASSNPSSTMSESLDDPPKKAIGNDVDEDSKSASVDDDEAKKKKASA</sequence>
<feature type="transmembrane region" description="Helical" evidence="7">
    <location>
        <begin position="804"/>
        <end position="824"/>
    </location>
</feature>
<keyword evidence="2" id="KW-0813">Transport</keyword>
<feature type="transmembrane region" description="Helical" evidence="7">
    <location>
        <begin position="40"/>
        <end position="58"/>
    </location>
</feature>
<feature type="transmembrane region" description="Helical" evidence="7">
    <location>
        <begin position="390"/>
        <end position="409"/>
    </location>
</feature>
<feature type="compositionally biased region" description="Polar residues" evidence="6">
    <location>
        <begin position="2433"/>
        <end position="2443"/>
    </location>
</feature>
<feature type="transmembrane region" description="Helical" evidence="7">
    <location>
        <begin position="1577"/>
        <end position="1596"/>
    </location>
</feature>
<feature type="transmembrane region" description="Helical" evidence="7">
    <location>
        <begin position="2225"/>
        <end position="2244"/>
    </location>
</feature>
<feature type="transmembrane region" description="Helical" evidence="7">
    <location>
        <begin position="254"/>
        <end position="272"/>
    </location>
</feature>
<dbReference type="InterPro" id="IPR029485">
    <property type="entry name" value="CAT_C"/>
</dbReference>
<dbReference type="Gene3D" id="1.20.1740.10">
    <property type="entry name" value="Amino acid/polyamine transporter I"/>
    <property type="match status" value="7"/>
</dbReference>
<feature type="transmembrane region" description="Helical" evidence="7">
    <location>
        <begin position="1237"/>
        <end position="1255"/>
    </location>
</feature>
<feature type="transmembrane region" description="Helical" evidence="7">
    <location>
        <begin position="1421"/>
        <end position="1440"/>
    </location>
</feature>
<feature type="transmembrane region" description="Helical" evidence="7">
    <location>
        <begin position="1552"/>
        <end position="1571"/>
    </location>
</feature>
<feature type="transmembrane region" description="Helical" evidence="7">
    <location>
        <begin position="2250"/>
        <end position="2269"/>
    </location>
</feature>
<feature type="region of interest" description="Disordered" evidence="6">
    <location>
        <begin position="2425"/>
        <end position="2478"/>
    </location>
</feature>
<feature type="transmembrane region" description="Helical" evidence="7">
    <location>
        <begin position="293"/>
        <end position="318"/>
    </location>
</feature>
<evidence type="ECO:0000256" key="5">
    <source>
        <dbReference type="ARBA" id="ARBA00023136"/>
    </source>
</evidence>
<proteinExistence type="predicted"/>
<feature type="transmembrane region" description="Helical" evidence="7">
    <location>
        <begin position="1665"/>
        <end position="1682"/>
    </location>
</feature>
<feature type="transmembrane region" description="Helical" evidence="7">
    <location>
        <begin position="2367"/>
        <end position="2386"/>
    </location>
</feature>
<dbReference type="Pfam" id="PF13520">
    <property type="entry name" value="AA_permease_2"/>
    <property type="match status" value="5"/>
</dbReference>
<feature type="transmembrane region" description="Helical" evidence="7">
    <location>
        <begin position="641"/>
        <end position="661"/>
    </location>
</feature>
<reference evidence="9" key="1">
    <citation type="journal article" date="2008" name="Nat. Genet.">
        <title>The Pristionchus pacificus genome provides a unique perspective on nematode lifestyle and parasitism.</title>
        <authorList>
            <person name="Dieterich C."/>
            <person name="Clifton S.W."/>
            <person name="Schuster L.N."/>
            <person name="Chinwalla A."/>
            <person name="Delehaunty K."/>
            <person name="Dinkelacker I."/>
            <person name="Fulton L."/>
            <person name="Fulton R."/>
            <person name="Godfrey J."/>
            <person name="Minx P."/>
            <person name="Mitreva M."/>
            <person name="Roeseler W."/>
            <person name="Tian H."/>
            <person name="Witte H."/>
            <person name="Yang S.P."/>
            <person name="Wilson R.K."/>
            <person name="Sommer R.J."/>
        </authorList>
    </citation>
    <scope>NUCLEOTIDE SEQUENCE [LARGE SCALE GENOMIC DNA]</scope>
    <source>
        <strain evidence="9">PS312</strain>
    </source>
</reference>
<feature type="transmembrane region" description="Helical" evidence="7">
    <location>
        <begin position="1878"/>
        <end position="1896"/>
    </location>
</feature>
<feature type="transmembrane region" description="Helical" evidence="7">
    <location>
        <begin position="557"/>
        <end position="577"/>
    </location>
</feature>
<keyword evidence="4 7" id="KW-1133">Transmembrane helix</keyword>
<evidence type="ECO:0000256" key="7">
    <source>
        <dbReference type="SAM" id="Phobius"/>
    </source>
</evidence>
<protein>
    <submittedName>
        <fullName evidence="8">Amino acid permease</fullName>
    </submittedName>
</protein>
<feature type="transmembrane region" description="Helical" evidence="7">
    <location>
        <begin position="474"/>
        <end position="497"/>
    </location>
</feature>
<dbReference type="GO" id="GO:0015171">
    <property type="term" value="F:amino acid transmembrane transporter activity"/>
    <property type="evidence" value="ECO:0000318"/>
    <property type="project" value="GO_Central"/>
</dbReference>
<feature type="transmembrane region" description="Helical" evidence="7">
    <location>
        <begin position="681"/>
        <end position="698"/>
    </location>
</feature>
<dbReference type="EnsemblMetazoa" id="PPA20946.1">
    <property type="protein sequence ID" value="PPA20946.1"/>
    <property type="gene ID" value="WBGene00110500"/>
</dbReference>
<keyword evidence="3 7" id="KW-0812">Transmembrane</keyword>
<feature type="region of interest" description="Disordered" evidence="6">
    <location>
        <begin position="1782"/>
        <end position="1849"/>
    </location>
</feature>
<evidence type="ECO:0000256" key="3">
    <source>
        <dbReference type="ARBA" id="ARBA00022692"/>
    </source>
</evidence>
<feature type="transmembrane region" description="Helical" evidence="7">
    <location>
        <begin position="1391"/>
        <end position="1409"/>
    </location>
</feature>
<feature type="transmembrane region" description="Helical" evidence="7">
    <location>
        <begin position="190"/>
        <end position="210"/>
    </location>
</feature>